<dbReference type="Proteomes" id="UP000314986">
    <property type="component" value="Unassembled WGS sequence"/>
</dbReference>
<accession>A0A4W3HCL7</accession>
<protein>
    <recommendedName>
        <fullName evidence="1">SEC7 domain-containing protein</fullName>
    </recommendedName>
</protein>
<feature type="domain" description="SEC7" evidence="1">
    <location>
        <begin position="7"/>
        <end position="113"/>
    </location>
</feature>
<keyword evidence="3" id="KW-1185">Reference proteome</keyword>
<dbReference type="SMART" id="SM00222">
    <property type="entry name" value="Sec7"/>
    <property type="match status" value="1"/>
</dbReference>
<evidence type="ECO:0000259" key="1">
    <source>
        <dbReference type="PROSITE" id="PS50190"/>
    </source>
</evidence>
<dbReference type="SUPFAM" id="SSF48425">
    <property type="entry name" value="Sec7 domain"/>
    <property type="match status" value="1"/>
</dbReference>
<evidence type="ECO:0000313" key="2">
    <source>
        <dbReference type="Ensembl" id="ENSCMIP00000012892.1"/>
    </source>
</evidence>
<dbReference type="InterPro" id="IPR023394">
    <property type="entry name" value="Sec7_C_sf"/>
</dbReference>
<dbReference type="PROSITE" id="PS50190">
    <property type="entry name" value="SEC7"/>
    <property type="match status" value="1"/>
</dbReference>
<dbReference type="Ensembl" id="ENSCMIT00000013183.1">
    <property type="protein sequence ID" value="ENSCMIP00000012892.1"/>
    <property type="gene ID" value="ENSCMIG00000006528.1"/>
</dbReference>
<organism evidence="2 3">
    <name type="scientific">Callorhinchus milii</name>
    <name type="common">Ghost shark</name>
    <dbReference type="NCBI Taxonomy" id="7868"/>
    <lineage>
        <taxon>Eukaryota</taxon>
        <taxon>Metazoa</taxon>
        <taxon>Chordata</taxon>
        <taxon>Craniata</taxon>
        <taxon>Vertebrata</taxon>
        <taxon>Chondrichthyes</taxon>
        <taxon>Holocephali</taxon>
        <taxon>Chimaeriformes</taxon>
        <taxon>Callorhinchidae</taxon>
        <taxon>Callorhinchus</taxon>
    </lineage>
</organism>
<dbReference type="InterPro" id="IPR000904">
    <property type="entry name" value="Sec7_dom"/>
</dbReference>
<dbReference type="Pfam" id="PF01369">
    <property type="entry name" value="Sec7"/>
    <property type="match status" value="1"/>
</dbReference>
<dbReference type="Gene3D" id="1.10.1000.11">
    <property type="entry name" value="Arf Nucleotide-binding Site Opener,domain 2"/>
    <property type="match status" value="1"/>
</dbReference>
<dbReference type="GO" id="GO:0005085">
    <property type="term" value="F:guanyl-nucleotide exchange factor activity"/>
    <property type="evidence" value="ECO:0007669"/>
    <property type="project" value="InterPro"/>
</dbReference>
<dbReference type="PANTHER" id="PTHR10663">
    <property type="entry name" value="GUANYL-NUCLEOTIDE EXCHANGE FACTOR"/>
    <property type="match status" value="1"/>
</dbReference>
<name>A0A4W3HCL7_CALMI</name>
<dbReference type="AlphaFoldDB" id="A0A4W3HCL7"/>
<reference evidence="3" key="3">
    <citation type="journal article" date="2014" name="Nature">
        <title>Elephant shark genome provides unique insights into gnathostome evolution.</title>
        <authorList>
            <consortium name="International Elephant Shark Genome Sequencing Consortium"/>
            <person name="Venkatesh B."/>
            <person name="Lee A.P."/>
            <person name="Ravi V."/>
            <person name="Maurya A.K."/>
            <person name="Lian M.M."/>
            <person name="Swann J.B."/>
            <person name="Ohta Y."/>
            <person name="Flajnik M.F."/>
            <person name="Sutoh Y."/>
            <person name="Kasahara M."/>
            <person name="Hoon S."/>
            <person name="Gangu V."/>
            <person name="Roy S.W."/>
            <person name="Irimia M."/>
            <person name="Korzh V."/>
            <person name="Kondrychyn I."/>
            <person name="Lim Z.W."/>
            <person name="Tay B.H."/>
            <person name="Tohari S."/>
            <person name="Kong K.W."/>
            <person name="Ho S."/>
            <person name="Lorente-Galdos B."/>
            <person name="Quilez J."/>
            <person name="Marques-Bonet T."/>
            <person name="Raney B.J."/>
            <person name="Ingham P.W."/>
            <person name="Tay A."/>
            <person name="Hillier L.W."/>
            <person name="Minx P."/>
            <person name="Boehm T."/>
            <person name="Wilson R.K."/>
            <person name="Brenner S."/>
            <person name="Warren W.C."/>
        </authorList>
    </citation>
    <scope>NUCLEOTIDE SEQUENCE [LARGE SCALE GENOMIC DNA]</scope>
</reference>
<dbReference type="InterPro" id="IPR035999">
    <property type="entry name" value="Sec7_dom_sf"/>
</dbReference>
<gene>
    <name evidence="2" type="primary">psd2</name>
</gene>
<dbReference type="GeneTree" id="ENSGT00940000159674"/>
<dbReference type="GO" id="GO:0032012">
    <property type="term" value="P:regulation of ARF protein signal transduction"/>
    <property type="evidence" value="ECO:0007669"/>
    <property type="project" value="InterPro"/>
</dbReference>
<reference evidence="2" key="5">
    <citation type="submission" date="2025-09" db="UniProtKB">
        <authorList>
            <consortium name="Ensembl"/>
        </authorList>
    </citation>
    <scope>IDENTIFICATION</scope>
</reference>
<proteinExistence type="predicted"/>
<reference evidence="3" key="2">
    <citation type="journal article" date="2007" name="PLoS Biol.">
        <title>Survey sequencing and comparative analysis of the elephant shark (Callorhinchus milii) genome.</title>
        <authorList>
            <person name="Venkatesh B."/>
            <person name="Kirkness E.F."/>
            <person name="Loh Y.H."/>
            <person name="Halpern A.L."/>
            <person name="Lee A.P."/>
            <person name="Johnson J."/>
            <person name="Dandona N."/>
            <person name="Viswanathan L.D."/>
            <person name="Tay A."/>
            <person name="Venter J.C."/>
            <person name="Strausberg R.L."/>
            <person name="Brenner S."/>
        </authorList>
    </citation>
    <scope>NUCLEOTIDE SEQUENCE [LARGE SCALE GENOMIC DNA]</scope>
</reference>
<dbReference type="PANTHER" id="PTHR10663:SF329">
    <property type="entry name" value="PH AND SEC7 DOMAIN-CONTAINING PROTEIN 2"/>
    <property type="match status" value="1"/>
</dbReference>
<reference evidence="3" key="1">
    <citation type="journal article" date="2006" name="Science">
        <title>Ancient noncoding elements conserved in the human genome.</title>
        <authorList>
            <person name="Venkatesh B."/>
            <person name="Kirkness E.F."/>
            <person name="Loh Y.H."/>
            <person name="Halpern A.L."/>
            <person name="Lee A.P."/>
            <person name="Johnson J."/>
            <person name="Dandona N."/>
            <person name="Viswanathan L.D."/>
            <person name="Tay A."/>
            <person name="Venter J.C."/>
            <person name="Strausberg R.L."/>
            <person name="Brenner S."/>
        </authorList>
    </citation>
    <scope>NUCLEOTIDE SEQUENCE [LARGE SCALE GENOMIC DNA]</scope>
</reference>
<sequence>MGSTEQLEQGSTDTLANGCKADVDAAKRLAKRLYHLEGFKRCDVARHLGKNNDFSKLVAEEYLSFFDFTDLALDKGLRYCQCNPECITSEDGVHTLTCALMLLNTDLHGHVSITYVCLTLQFCCKAAA</sequence>
<reference evidence="2" key="4">
    <citation type="submission" date="2025-08" db="UniProtKB">
        <authorList>
            <consortium name="Ensembl"/>
        </authorList>
    </citation>
    <scope>IDENTIFICATION</scope>
</reference>
<evidence type="ECO:0000313" key="3">
    <source>
        <dbReference type="Proteomes" id="UP000314986"/>
    </source>
</evidence>